<dbReference type="EMBL" id="FIZP01000017">
    <property type="protein sequence ID" value="CZE49289.1"/>
    <property type="molecule type" value="Genomic_DNA"/>
</dbReference>
<dbReference type="OrthoDB" id="5354711at2"/>
<dbReference type="PROSITE" id="PS51257">
    <property type="entry name" value="PROKAR_LIPOPROTEIN"/>
    <property type="match status" value="1"/>
</dbReference>
<name>A0A128ELK9_9BACT</name>
<dbReference type="Proteomes" id="UP000069632">
    <property type="component" value="Unassembled WGS sequence"/>
</dbReference>
<evidence type="ECO:0000313" key="2">
    <source>
        <dbReference type="Proteomes" id="UP000069632"/>
    </source>
</evidence>
<accession>A0A128ELK9</accession>
<dbReference type="RefSeq" id="WP_075531940.1">
    <property type="nucleotide sequence ID" value="NZ_CP053844.1"/>
</dbReference>
<gene>
    <name evidence="1" type="ORF">ERS672216_01849</name>
</gene>
<dbReference type="AlphaFoldDB" id="A0A128ELK9"/>
<evidence type="ECO:0000313" key="1">
    <source>
        <dbReference type="EMBL" id="CZE49289.1"/>
    </source>
</evidence>
<sequence>MKKTLLILSFALLFISCSDKKPFHEPFKNELLAYTQKFEIIKKDEKYLAVATYLNPVLKLEQGAKERFILSSYPKNIDINLKSLKVNGSDENLTINKLQKDDELLKLTNINLPWSNHYEIIAPEKQSDYLTITYETNHLEKVSLRFLKVSKSMYWTPRIKLEDK</sequence>
<protein>
    <submittedName>
        <fullName evidence="1">Putative lipoprotein</fullName>
    </submittedName>
</protein>
<keyword evidence="1" id="KW-0449">Lipoprotein</keyword>
<keyword evidence="2" id="KW-1185">Reference proteome</keyword>
<reference evidence="1 2" key="1">
    <citation type="submission" date="2016-02" db="EMBL/GenBank/DDBJ databases">
        <authorList>
            <consortium name="Pathogen Informatics"/>
        </authorList>
    </citation>
    <scope>NUCLEOTIDE SEQUENCE [LARGE SCALE GENOMIC DNA]</scope>
    <source>
        <strain evidence="1 2">RC20</strain>
    </source>
</reference>
<proteinExistence type="predicted"/>
<organism evidence="1 2">
    <name type="scientific">Campylobacter geochelonis</name>
    <dbReference type="NCBI Taxonomy" id="1780362"/>
    <lineage>
        <taxon>Bacteria</taxon>
        <taxon>Pseudomonadati</taxon>
        <taxon>Campylobacterota</taxon>
        <taxon>Epsilonproteobacteria</taxon>
        <taxon>Campylobacterales</taxon>
        <taxon>Campylobacteraceae</taxon>
        <taxon>Campylobacter</taxon>
    </lineage>
</organism>